<proteinExistence type="predicted"/>
<dbReference type="Proteomes" id="UP001652700">
    <property type="component" value="Unplaced"/>
</dbReference>
<reference evidence="2" key="2">
    <citation type="submission" date="2025-05" db="UniProtKB">
        <authorList>
            <consortium name="EnsemblMetazoa"/>
        </authorList>
    </citation>
    <scope>IDENTIFICATION</scope>
</reference>
<dbReference type="KEGG" id="dvv:114324230"/>
<accession>A0A6P7EXD4</accession>
<keyword evidence="1" id="KW-0732">Signal</keyword>
<keyword evidence="3" id="KW-1185">Reference proteome</keyword>
<evidence type="ECO:0000313" key="4">
    <source>
        <dbReference type="RefSeq" id="XP_028127819.1"/>
    </source>
</evidence>
<organism evidence="4">
    <name type="scientific">Diabrotica virgifera virgifera</name>
    <name type="common">western corn rootworm</name>
    <dbReference type="NCBI Taxonomy" id="50390"/>
    <lineage>
        <taxon>Eukaryota</taxon>
        <taxon>Metazoa</taxon>
        <taxon>Ecdysozoa</taxon>
        <taxon>Arthropoda</taxon>
        <taxon>Hexapoda</taxon>
        <taxon>Insecta</taxon>
        <taxon>Pterygota</taxon>
        <taxon>Neoptera</taxon>
        <taxon>Endopterygota</taxon>
        <taxon>Coleoptera</taxon>
        <taxon>Polyphaga</taxon>
        <taxon>Cucujiformia</taxon>
        <taxon>Chrysomeloidea</taxon>
        <taxon>Chrysomelidae</taxon>
        <taxon>Galerucinae</taxon>
        <taxon>Diabroticina</taxon>
        <taxon>Diabroticites</taxon>
        <taxon>Diabrotica</taxon>
    </lineage>
</organism>
<gene>
    <name evidence="4" type="primary">LOC114324230</name>
</gene>
<name>A0A6P7EXD4_DIAVI</name>
<dbReference type="InterPro" id="IPR036846">
    <property type="entry name" value="GM2-AP_sf"/>
</dbReference>
<dbReference type="AlphaFoldDB" id="A0A6P7EXD4"/>
<evidence type="ECO:0000256" key="1">
    <source>
        <dbReference type="ARBA" id="ARBA00022729"/>
    </source>
</evidence>
<sequence>MGYCKDPQYKDVKQVLRNFTFRPINRTTKIMEWDLVMDRDVDNTTEARIEMERWSGGRWIKMTFLPFIRDPCVMLQQYFSEPWVTLMKKIQVEDPYSCPWKAGNYSLRNLVYSDAYCAESLIPMVGKYRFHVIYRDIKTKTIYCCLEGITSQEIC</sequence>
<dbReference type="Gene3D" id="2.70.220.10">
    <property type="entry name" value="Ganglioside GM2 activator"/>
    <property type="match status" value="1"/>
</dbReference>
<dbReference type="RefSeq" id="XP_028127819.1">
    <property type="nucleotide sequence ID" value="XM_028272018.1"/>
</dbReference>
<dbReference type="InParanoid" id="A0A6P7EXD4"/>
<evidence type="ECO:0000313" key="2">
    <source>
        <dbReference type="EnsemblMetazoa" id="XP_028127819.1"/>
    </source>
</evidence>
<dbReference type="EnsemblMetazoa" id="XM_028272018.2">
    <property type="protein sequence ID" value="XP_028127819.1"/>
    <property type="gene ID" value="LOC114324230"/>
</dbReference>
<protein>
    <submittedName>
        <fullName evidence="4">Uncharacterized protein LOC114324230</fullName>
    </submittedName>
</protein>
<dbReference type="SUPFAM" id="SSF63707">
    <property type="entry name" value="Ganglioside M2 (gm2) activator"/>
    <property type="match status" value="1"/>
</dbReference>
<evidence type="ECO:0000313" key="3">
    <source>
        <dbReference type="Proteomes" id="UP001652700"/>
    </source>
</evidence>
<dbReference type="OrthoDB" id="6661750at2759"/>
<reference evidence="4" key="1">
    <citation type="submission" date="2025-04" db="UniProtKB">
        <authorList>
            <consortium name="RefSeq"/>
        </authorList>
    </citation>
    <scope>IDENTIFICATION</scope>
    <source>
        <tissue evidence="4">Whole insect</tissue>
    </source>
</reference>
<dbReference type="GeneID" id="114324230"/>